<name>A0A2Z6RMF8_9GLOM</name>
<dbReference type="InterPro" id="IPR012337">
    <property type="entry name" value="RNaseH-like_sf"/>
</dbReference>
<dbReference type="PANTHER" id="PTHR46481:SF10">
    <property type="entry name" value="ZINC FINGER BED DOMAIN-CONTAINING PROTEIN 39"/>
    <property type="match status" value="1"/>
</dbReference>
<organism evidence="7 8">
    <name type="scientific">Rhizophagus clarus</name>
    <dbReference type="NCBI Taxonomy" id="94130"/>
    <lineage>
        <taxon>Eukaryota</taxon>
        <taxon>Fungi</taxon>
        <taxon>Fungi incertae sedis</taxon>
        <taxon>Mucoromycota</taxon>
        <taxon>Glomeromycotina</taxon>
        <taxon>Glomeromycetes</taxon>
        <taxon>Glomerales</taxon>
        <taxon>Glomeraceae</taxon>
        <taxon>Rhizophagus</taxon>
    </lineage>
</organism>
<reference evidence="7 8" key="1">
    <citation type="submission" date="2017-11" db="EMBL/GenBank/DDBJ databases">
        <title>The genome of Rhizophagus clarus HR1 reveals common genetic basis of auxotrophy among arbuscular mycorrhizal fungi.</title>
        <authorList>
            <person name="Kobayashi Y."/>
        </authorList>
    </citation>
    <scope>NUCLEOTIDE SEQUENCE [LARGE SCALE GENOMIC DNA]</scope>
    <source>
        <strain evidence="7 8">HR1</strain>
    </source>
</reference>
<keyword evidence="5" id="KW-0539">Nucleus</keyword>
<proteinExistence type="predicted"/>
<keyword evidence="4" id="KW-0862">Zinc</keyword>
<evidence type="ECO:0000256" key="2">
    <source>
        <dbReference type="ARBA" id="ARBA00022723"/>
    </source>
</evidence>
<dbReference type="PANTHER" id="PTHR46481">
    <property type="entry name" value="ZINC FINGER BED DOMAIN-CONTAINING PROTEIN 4"/>
    <property type="match status" value="1"/>
</dbReference>
<dbReference type="STRING" id="94130.A0A2Z6RMF8"/>
<dbReference type="InterPro" id="IPR052035">
    <property type="entry name" value="ZnF_BED_domain_contain"/>
</dbReference>
<dbReference type="Proteomes" id="UP000247702">
    <property type="component" value="Unassembled WGS sequence"/>
</dbReference>
<protein>
    <recommendedName>
        <fullName evidence="6">HAT C-terminal dimerisation domain-containing protein</fullName>
    </recommendedName>
</protein>
<accession>A0A2Z6RMF8</accession>
<evidence type="ECO:0000313" key="7">
    <source>
        <dbReference type="EMBL" id="GBB99334.1"/>
    </source>
</evidence>
<dbReference type="InterPro" id="IPR008906">
    <property type="entry name" value="HATC_C_dom"/>
</dbReference>
<keyword evidence="2" id="KW-0479">Metal-binding</keyword>
<comment type="subcellular location">
    <subcellularLocation>
        <location evidence="1">Nucleus</location>
    </subcellularLocation>
</comment>
<keyword evidence="3" id="KW-0863">Zinc-finger</keyword>
<gene>
    <name evidence="7" type="ORF">RclHR1_34900001</name>
</gene>
<dbReference type="GO" id="GO:0005634">
    <property type="term" value="C:nucleus"/>
    <property type="evidence" value="ECO:0007669"/>
    <property type="project" value="UniProtKB-SubCell"/>
</dbReference>
<dbReference type="GO" id="GO:0008270">
    <property type="term" value="F:zinc ion binding"/>
    <property type="evidence" value="ECO:0007669"/>
    <property type="project" value="UniProtKB-KW"/>
</dbReference>
<keyword evidence="8" id="KW-1185">Reference proteome</keyword>
<sequence>VINEFDSHRKNVIYDLQKIPGKVSFTADIWTSTLSSEAYLGLTIHYIDQNWVLQHFLLDITSFKTHHTGINMATEITKVLHEFKLVGKAMAITTDNESAMLVCGQKLAEEFEREMDDFSFNHYRCSAHILNLAVKQGMEIIDKEILDVRKLMAKIKNSVLLCDDLRELCIMEKLEYLRPEIDVETRWNSTYYMLCKLQQMETALKMLAIKHEGTFLPKENTTSSREYFHQLKKRRLGDQTSQVAEETTQTPASSSTDFAEIERYLALPCDENVEALLWWQAHSLEFPVLSLMAKDYLAIQSTSVACEQAFSVAGNTITKT</sequence>
<dbReference type="EMBL" id="BEXD01002769">
    <property type="protein sequence ID" value="GBB99334.1"/>
    <property type="molecule type" value="Genomic_DNA"/>
</dbReference>
<evidence type="ECO:0000256" key="5">
    <source>
        <dbReference type="ARBA" id="ARBA00023242"/>
    </source>
</evidence>
<comment type="caution">
    <text evidence="7">The sequence shown here is derived from an EMBL/GenBank/DDBJ whole genome shotgun (WGS) entry which is preliminary data.</text>
</comment>
<evidence type="ECO:0000256" key="1">
    <source>
        <dbReference type="ARBA" id="ARBA00004123"/>
    </source>
</evidence>
<evidence type="ECO:0000259" key="6">
    <source>
        <dbReference type="Pfam" id="PF05699"/>
    </source>
</evidence>
<evidence type="ECO:0000313" key="8">
    <source>
        <dbReference type="Proteomes" id="UP000247702"/>
    </source>
</evidence>
<feature type="domain" description="HAT C-terminal dimerisation" evidence="6">
    <location>
        <begin position="260"/>
        <end position="319"/>
    </location>
</feature>
<dbReference type="GO" id="GO:0046983">
    <property type="term" value="F:protein dimerization activity"/>
    <property type="evidence" value="ECO:0007669"/>
    <property type="project" value="InterPro"/>
</dbReference>
<evidence type="ECO:0000256" key="3">
    <source>
        <dbReference type="ARBA" id="ARBA00022771"/>
    </source>
</evidence>
<dbReference type="Pfam" id="PF05699">
    <property type="entry name" value="Dimer_Tnp_hAT"/>
    <property type="match status" value="1"/>
</dbReference>
<dbReference type="SUPFAM" id="SSF53098">
    <property type="entry name" value="Ribonuclease H-like"/>
    <property type="match status" value="1"/>
</dbReference>
<evidence type="ECO:0000256" key="4">
    <source>
        <dbReference type="ARBA" id="ARBA00022833"/>
    </source>
</evidence>
<feature type="non-terminal residue" evidence="7">
    <location>
        <position position="1"/>
    </location>
</feature>
<dbReference type="AlphaFoldDB" id="A0A2Z6RMF8"/>